<organism evidence="9">
    <name type="scientific">marine metagenome</name>
    <dbReference type="NCBI Taxonomy" id="408172"/>
    <lineage>
        <taxon>unclassified sequences</taxon>
        <taxon>metagenomes</taxon>
        <taxon>ecological metagenomes</taxon>
    </lineage>
</organism>
<reference evidence="9" key="1">
    <citation type="submission" date="2018-05" db="EMBL/GenBank/DDBJ databases">
        <authorList>
            <person name="Lanie J.A."/>
            <person name="Ng W.-L."/>
            <person name="Kazmierczak K.M."/>
            <person name="Andrzejewski T.M."/>
            <person name="Davidsen T.M."/>
            <person name="Wayne K.J."/>
            <person name="Tettelin H."/>
            <person name="Glass J.I."/>
            <person name="Rusch D."/>
            <person name="Podicherti R."/>
            <person name="Tsui H.-C.T."/>
            <person name="Winkler M.E."/>
        </authorList>
    </citation>
    <scope>NUCLEOTIDE SEQUENCE</scope>
</reference>
<evidence type="ECO:0000256" key="7">
    <source>
        <dbReference type="ARBA" id="ARBA00023196"/>
    </source>
</evidence>
<proteinExistence type="inferred from homology"/>
<accession>A0A382SLH1</accession>
<dbReference type="Pfam" id="PF00231">
    <property type="entry name" value="ATP-synt"/>
    <property type="match status" value="1"/>
</dbReference>
<keyword evidence="8" id="KW-0066">ATP synthesis</keyword>
<dbReference type="EMBL" id="UINC01129954">
    <property type="protein sequence ID" value="SVD10706.1"/>
    <property type="molecule type" value="Genomic_DNA"/>
</dbReference>
<comment type="similarity">
    <text evidence="2">Belongs to the ATPase gamma chain family.</text>
</comment>
<keyword evidence="5" id="KW-0406">Ion transport</keyword>
<protein>
    <submittedName>
        <fullName evidence="9">Uncharacterized protein</fullName>
    </submittedName>
</protein>
<feature type="non-terminal residue" evidence="9">
    <location>
        <position position="227"/>
    </location>
</feature>
<dbReference type="PANTHER" id="PTHR11693">
    <property type="entry name" value="ATP SYNTHASE GAMMA CHAIN"/>
    <property type="match status" value="1"/>
</dbReference>
<dbReference type="PANTHER" id="PTHR11693:SF22">
    <property type="entry name" value="ATP SYNTHASE SUBUNIT GAMMA, MITOCHONDRIAL"/>
    <property type="match status" value="1"/>
</dbReference>
<keyword evidence="7" id="KW-0139">CF(1)</keyword>
<dbReference type="InterPro" id="IPR000131">
    <property type="entry name" value="ATP_synth_F1_gsu"/>
</dbReference>
<dbReference type="SUPFAM" id="SSF52943">
    <property type="entry name" value="ATP synthase (F1-ATPase), gamma subunit"/>
    <property type="match status" value="1"/>
</dbReference>
<evidence type="ECO:0000256" key="5">
    <source>
        <dbReference type="ARBA" id="ARBA00023065"/>
    </source>
</evidence>
<gene>
    <name evidence="9" type="ORF">METZ01_LOCUS363560</name>
</gene>
<dbReference type="Gene3D" id="1.10.287.80">
    <property type="entry name" value="ATP synthase, gamma subunit, helix hairpin domain"/>
    <property type="match status" value="1"/>
</dbReference>
<dbReference type="InterPro" id="IPR035968">
    <property type="entry name" value="ATP_synth_F1_ATPase_gsu"/>
</dbReference>
<evidence type="ECO:0000256" key="2">
    <source>
        <dbReference type="ARBA" id="ARBA00007681"/>
    </source>
</evidence>
<dbReference type="GO" id="GO:0046933">
    <property type="term" value="F:proton-transporting ATP synthase activity, rotational mechanism"/>
    <property type="evidence" value="ECO:0007669"/>
    <property type="project" value="InterPro"/>
</dbReference>
<sequence length="227" mass="26065">MASTKELRTRIKSISNTAKVTGAMQMIAASKLRKAQNSAENYNIYSRNYENIKNSILNSADFNLLSEYSGLFKSYENYDENVLYLVISSNRGLSGPLFGNLVKALETNSQKVNRKSFVSLGKKIDKYINSRNLDLLNNFEMKDEFTSEDIAHISNFIITEFVENQYTSVKLVYSHFNSVANQKAEIIDLLPFKQSEENHNFSNHIFEPNQLDLISDFAPKYVFIMIY</sequence>
<keyword evidence="3" id="KW-0813">Transport</keyword>
<evidence type="ECO:0000256" key="4">
    <source>
        <dbReference type="ARBA" id="ARBA00022781"/>
    </source>
</evidence>
<dbReference type="GO" id="GO:0045259">
    <property type="term" value="C:proton-transporting ATP synthase complex"/>
    <property type="evidence" value="ECO:0007669"/>
    <property type="project" value="UniProtKB-KW"/>
</dbReference>
<keyword evidence="4" id="KW-0375">Hydrogen ion transport</keyword>
<evidence type="ECO:0000313" key="9">
    <source>
        <dbReference type="EMBL" id="SVD10706.1"/>
    </source>
</evidence>
<evidence type="ECO:0000256" key="8">
    <source>
        <dbReference type="ARBA" id="ARBA00023310"/>
    </source>
</evidence>
<dbReference type="AlphaFoldDB" id="A0A382SLH1"/>
<dbReference type="Gene3D" id="3.40.1380.10">
    <property type="match status" value="1"/>
</dbReference>
<evidence type="ECO:0000256" key="6">
    <source>
        <dbReference type="ARBA" id="ARBA00023136"/>
    </source>
</evidence>
<name>A0A382SLH1_9ZZZZ</name>
<keyword evidence="6" id="KW-0472">Membrane</keyword>
<comment type="subcellular location">
    <subcellularLocation>
        <location evidence="1">Membrane</location>
        <topology evidence="1">Peripheral membrane protein</topology>
    </subcellularLocation>
</comment>
<evidence type="ECO:0000256" key="1">
    <source>
        <dbReference type="ARBA" id="ARBA00004170"/>
    </source>
</evidence>
<evidence type="ECO:0000256" key="3">
    <source>
        <dbReference type="ARBA" id="ARBA00022448"/>
    </source>
</evidence>